<dbReference type="STRING" id="280871.TL10_07835"/>
<keyword evidence="2" id="KW-0238">DNA-binding</keyword>
<dbReference type="InterPro" id="IPR036388">
    <property type="entry name" value="WH-like_DNA-bd_sf"/>
</dbReference>
<dbReference type="Pfam" id="PF01047">
    <property type="entry name" value="MarR"/>
    <property type="match status" value="1"/>
</dbReference>
<protein>
    <submittedName>
        <fullName evidence="5">MarR family transcriptional regulator</fullName>
    </submittedName>
</protein>
<keyword evidence="3" id="KW-0804">Transcription</keyword>
<evidence type="ECO:0000313" key="5">
    <source>
        <dbReference type="EMBL" id="KIU17525.1"/>
    </source>
</evidence>
<dbReference type="GO" id="GO:0003677">
    <property type="term" value="F:DNA binding"/>
    <property type="evidence" value="ECO:0007669"/>
    <property type="project" value="UniProtKB-KW"/>
</dbReference>
<dbReference type="AlphaFoldDB" id="A0A0D1L9L3"/>
<dbReference type="SMART" id="SM00347">
    <property type="entry name" value="HTH_MARR"/>
    <property type="match status" value="1"/>
</dbReference>
<dbReference type="Proteomes" id="UP000032221">
    <property type="component" value="Unassembled WGS sequence"/>
</dbReference>
<evidence type="ECO:0000256" key="2">
    <source>
        <dbReference type="ARBA" id="ARBA00023125"/>
    </source>
</evidence>
<reference evidence="5 6" key="1">
    <citation type="submission" date="2015-01" db="EMBL/GenBank/DDBJ databases">
        <title>Genome sequence of Mycobacterium llatzerense and Mycobacterium immunogenum recovered from brain abscess.</title>
        <authorList>
            <person name="Greninger A.L."/>
            <person name="Langelier C."/>
            <person name="Cunningham G."/>
            <person name="Chiu C.Y."/>
            <person name="Miller S."/>
        </authorList>
    </citation>
    <scope>NUCLEOTIDE SEQUENCE [LARGE SCALE GENOMIC DNA]</scope>
    <source>
        <strain evidence="5 6">CLUC14</strain>
    </source>
</reference>
<dbReference type="PANTHER" id="PTHR42756:SF1">
    <property type="entry name" value="TRANSCRIPTIONAL REPRESSOR OF EMRAB OPERON"/>
    <property type="match status" value="1"/>
</dbReference>
<dbReference type="PROSITE" id="PS50995">
    <property type="entry name" value="HTH_MARR_2"/>
    <property type="match status" value="1"/>
</dbReference>
<keyword evidence="1" id="KW-0805">Transcription regulation</keyword>
<dbReference type="InterPro" id="IPR000835">
    <property type="entry name" value="HTH_MarR-typ"/>
</dbReference>
<keyword evidence="6" id="KW-1185">Reference proteome</keyword>
<dbReference type="OrthoDB" id="3573114at2"/>
<gene>
    <name evidence="5" type="ORF">TL10_07835</name>
</gene>
<dbReference type="GO" id="GO:0003700">
    <property type="term" value="F:DNA-binding transcription factor activity"/>
    <property type="evidence" value="ECO:0007669"/>
    <property type="project" value="InterPro"/>
</dbReference>
<evidence type="ECO:0000313" key="6">
    <source>
        <dbReference type="Proteomes" id="UP000032221"/>
    </source>
</evidence>
<dbReference type="InterPro" id="IPR036390">
    <property type="entry name" value="WH_DNA-bd_sf"/>
</dbReference>
<dbReference type="RefSeq" id="WP_043985199.1">
    <property type="nucleotide sequence ID" value="NZ_JXST01000008.1"/>
</dbReference>
<dbReference type="PANTHER" id="PTHR42756">
    <property type="entry name" value="TRANSCRIPTIONAL REGULATOR, MARR"/>
    <property type="match status" value="1"/>
</dbReference>
<dbReference type="PATRIC" id="fig|280871.6.peg.1619"/>
<comment type="caution">
    <text evidence="5">The sequence shown here is derived from an EMBL/GenBank/DDBJ whole genome shotgun (WGS) entry which is preliminary data.</text>
</comment>
<organism evidence="5 6">
    <name type="scientific">Mycolicibacterium llatzerense</name>
    <dbReference type="NCBI Taxonomy" id="280871"/>
    <lineage>
        <taxon>Bacteria</taxon>
        <taxon>Bacillati</taxon>
        <taxon>Actinomycetota</taxon>
        <taxon>Actinomycetes</taxon>
        <taxon>Mycobacteriales</taxon>
        <taxon>Mycobacteriaceae</taxon>
        <taxon>Mycolicibacterium</taxon>
    </lineage>
</organism>
<dbReference type="InterPro" id="IPR023187">
    <property type="entry name" value="Tscrpt_reg_MarR-type_CS"/>
</dbReference>
<feature type="domain" description="HTH marR-type" evidence="4">
    <location>
        <begin position="14"/>
        <end position="148"/>
    </location>
</feature>
<sequence>MASARPRTTAEPSVDAIADALVTASRLLLDITARSVAGVDDTLTVPQLRVLVILSSHGASNLTTLASQLDVQPSTIGRMAERLVTAGLIDRRTHPNSRREIVVELTRRGHAVVDTVTKRRRAEIARVVETMPARERLGMVRALHAFTDAGGEPPADAPAGLDF</sequence>
<dbReference type="Gene3D" id="1.10.10.10">
    <property type="entry name" value="Winged helix-like DNA-binding domain superfamily/Winged helix DNA-binding domain"/>
    <property type="match status" value="1"/>
</dbReference>
<evidence type="ECO:0000256" key="1">
    <source>
        <dbReference type="ARBA" id="ARBA00023015"/>
    </source>
</evidence>
<dbReference type="PROSITE" id="PS01117">
    <property type="entry name" value="HTH_MARR_1"/>
    <property type="match status" value="1"/>
</dbReference>
<dbReference type="EMBL" id="JXST01000008">
    <property type="protein sequence ID" value="KIU17525.1"/>
    <property type="molecule type" value="Genomic_DNA"/>
</dbReference>
<name>A0A0D1L9L3_9MYCO</name>
<dbReference type="SUPFAM" id="SSF46785">
    <property type="entry name" value="Winged helix' DNA-binding domain"/>
    <property type="match status" value="1"/>
</dbReference>
<evidence type="ECO:0000256" key="3">
    <source>
        <dbReference type="ARBA" id="ARBA00023163"/>
    </source>
</evidence>
<accession>A0A0D1L9L3</accession>
<evidence type="ECO:0000259" key="4">
    <source>
        <dbReference type="PROSITE" id="PS50995"/>
    </source>
</evidence>
<proteinExistence type="predicted"/>